<dbReference type="GO" id="GO:0006400">
    <property type="term" value="P:tRNA modification"/>
    <property type="evidence" value="ECO:0007669"/>
    <property type="project" value="UniProtKB-UniRule"/>
</dbReference>
<keyword evidence="1" id="KW-0819">tRNA processing</keyword>
<dbReference type="PANTHER" id="PTHR43268:SF3">
    <property type="entry name" value="RHODANESE-LIKE DOMAIN-CONTAINING PROTEIN 7-RELATED"/>
    <property type="match status" value="1"/>
</dbReference>
<evidence type="ECO:0000256" key="1">
    <source>
        <dbReference type="HAMAP-Rule" id="MF_00469"/>
    </source>
</evidence>
<dbReference type="PANTHER" id="PTHR43268">
    <property type="entry name" value="THIOSULFATE SULFURTRANSFERASE/RHODANESE-LIKE DOMAIN-CONTAINING PROTEIN 2"/>
    <property type="match status" value="1"/>
</dbReference>
<evidence type="ECO:0000259" key="2">
    <source>
        <dbReference type="PROSITE" id="PS50206"/>
    </source>
</evidence>
<dbReference type="Gene3D" id="3.40.250.10">
    <property type="entry name" value="Rhodanese-like domain"/>
    <property type="match status" value="1"/>
</dbReference>
<accession>A0A286I9W4</accession>
<reference evidence="4" key="1">
    <citation type="submission" date="2017-08" db="EMBL/GenBank/DDBJ databases">
        <authorList>
            <person name="Varghese N."/>
            <person name="Submissions S."/>
        </authorList>
    </citation>
    <scope>NUCLEOTIDE SEQUENCE [LARGE SCALE GENOMIC DNA]</scope>
    <source>
        <strain evidence="4">KCTC 23107</strain>
    </source>
</reference>
<keyword evidence="1" id="KW-0560">Oxidoreductase</keyword>
<gene>
    <name evidence="1" type="primary">trhO</name>
    <name evidence="3" type="ORF">SAMN05877838_1304</name>
</gene>
<dbReference type="OrthoDB" id="9778326at2"/>
<dbReference type="Proteomes" id="UP000219465">
    <property type="component" value="Unassembled WGS sequence"/>
</dbReference>
<dbReference type="Pfam" id="PF00581">
    <property type="entry name" value="Rhodanese"/>
    <property type="match status" value="1"/>
</dbReference>
<name>A0A286I9W4_9HYPH</name>
<dbReference type="InterPro" id="IPR040503">
    <property type="entry name" value="TRHO_N"/>
</dbReference>
<evidence type="ECO:0000313" key="3">
    <source>
        <dbReference type="EMBL" id="SOE16436.1"/>
    </source>
</evidence>
<keyword evidence="4" id="KW-1185">Reference proteome</keyword>
<feature type="domain" description="Rhodanese" evidence="2">
    <location>
        <begin position="137"/>
        <end position="231"/>
    </location>
</feature>
<protein>
    <recommendedName>
        <fullName evidence="1">tRNA uridine(34) hydroxylase</fullName>
        <ecNumber evidence="1">1.14.-.-</ecNumber>
    </recommendedName>
    <alternativeName>
        <fullName evidence="1">tRNA hydroxylation protein O</fullName>
    </alternativeName>
</protein>
<dbReference type="CDD" id="cd01518">
    <property type="entry name" value="RHOD_YceA"/>
    <property type="match status" value="1"/>
</dbReference>
<dbReference type="EMBL" id="OCPC01000001">
    <property type="protein sequence ID" value="SOE16436.1"/>
    <property type="molecule type" value="Genomic_DNA"/>
</dbReference>
<dbReference type="GO" id="GO:0016705">
    <property type="term" value="F:oxidoreductase activity, acting on paired donors, with incorporation or reduction of molecular oxygen"/>
    <property type="evidence" value="ECO:0007669"/>
    <property type="project" value="UniProtKB-UniRule"/>
</dbReference>
<dbReference type="SMART" id="SM00450">
    <property type="entry name" value="RHOD"/>
    <property type="match status" value="1"/>
</dbReference>
<dbReference type="AlphaFoldDB" id="A0A286I9W4"/>
<dbReference type="InterPro" id="IPR036873">
    <property type="entry name" value="Rhodanese-like_dom_sf"/>
</dbReference>
<comment type="similarity">
    <text evidence="1">Belongs to the TrhO family.</text>
</comment>
<dbReference type="Pfam" id="PF17773">
    <property type="entry name" value="UPF0176_N"/>
    <property type="match status" value="1"/>
</dbReference>
<dbReference type="NCBIfam" id="NF001136">
    <property type="entry name" value="PRK00142.1-4"/>
    <property type="match status" value="1"/>
</dbReference>
<dbReference type="PROSITE" id="PS50206">
    <property type="entry name" value="RHODANESE_3"/>
    <property type="match status" value="1"/>
</dbReference>
<organism evidence="3 4">
    <name type="scientific">Hoeflea halophila</name>
    <dbReference type="NCBI Taxonomy" id="714899"/>
    <lineage>
        <taxon>Bacteria</taxon>
        <taxon>Pseudomonadati</taxon>
        <taxon>Pseudomonadota</taxon>
        <taxon>Alphaproteobacteria</taxon>
        <taxon>Hyphomicrobiales</taxon>
        <taxon>Rhizobiaceae</taxon>
        <taxon>Hoeflea</taxon>
    </lineage>
</organism>
<dbReference type="InterPro" id="IPR001763">
    <property type="entry name" value="Rhodanese-like_dom"/>
</dbReference>
<dbReference type="HAMAP" id="MF_00469">
    <property type="entry name" value="TrhO"/>
    <property type="match status" value="1"/>
</dbReference>
<dbReference type="Gene3D" id="3.30.70.100">
    <property type="match status" value="1"/>
</dbReference>
<evidence type="ECO:0000313" key="4">
    <source>
        <dbReference type="Proteomes" id="UP000219465"/>
    </source>
</evidence>
<dbReference type="InterPro" id="IPR020936">
    <property type="entry name" value="TrhO"/>
</dbReference>
<dbReference type="SUPFAM" id="SSF52821">
    <property type="entry name" value="Rhodanese/Cell cycle control phosphatase"/>
    <property type="match status" value="1"/>
</dbReference>
<sequence length="315" mass="34943">MPASMKTPAKTPAPNQPVVVAALYHFAKLAGHEALQAPLSRLCDEQGVRGTLLLAREGINGTIAGTREAIEAVLAHIRTIPGLEPLEHKESSAHKMPFRRMKVRLKKEIVTMGVPDIDPLEGVGAYVEPKDWNALISDPETVVIDTRNDYEVGIGTFKGAVNPETHTFREFPGWVDEAGLTDKSRPIAMFCTGGIRCEKATAFMRAKGYENVYHLKGGILKYLENVPEEESLWQGSCFVFDERVAVTHGLRESDEILCRACRNPVTPEEQASELYEDGVSCPHCYETRSEEDRARFRIRHQQMLAARAAAVSEEA</sequence>
<dbReference type="EC" id="1.14.-.-" evidence="1"/>
<proteinExistence type="inferred from homology"/>
<comment type="function">
    <text evidence="1">Catalyzes oxygen-dependent 5-hydroxyuridine (ho5U) modification at position 34 in tRNAs.</text>
</comment>
<comment type="catalytic activity">
    <reaction evidence="1">
        <text>uridine(34) in tRNA + AH2 + O2 = 5-hydroxyuridine(34) in tRNA + A + H2O</text>
        <dbReference type="Rhea" id="RHEA:64224"/>
        <dbReference type="Rhea" id="RHEA-COMP:11727"/>
        <dbReference type="Rhea" id="RHEA-COMP:13381"/>
        <dbReference type="ChEBI" id="CHEBI:13193"/>
        <dbReference type="ChEBI" id="CHEBI:15377"/>
        <dbReference type="ChEBI" id="CHEBI:15379"/>
        <dbReference type="ChEBI" id="CHEBI:17499"/>
        <dbReference type="ChEBI" id="CHEBI:65315"/>
        <dbReference type="ChEBI" id="CHEBI:136877"/>
    </reaction>
</comment>